<name>A0ABR1SET9_9PEZI</name>
<feature type="transmembrane region" description="Helical" evidence="2">
    <location>
        <begin position="76"/>
        <end position="101"/>
    </location>
</feature>
<evidence type="ECO:0000313" key="4">
    <source>
        <dbReference type="Proteomes" id="UP001396898"/>
    </source>
</evidence>
<feature type="transmembrane region" description="Helical" evidence="2">
    <location>
        <begin position="33"/>
        <end position="56"/>
    </location>
</feature>
<feature type="compositionally biased region" description="Basic and acidic residues" evidence="1">
    <location>
        <begin position="189"/>
        <end position="198"/>
    </location>
</feature>
<accession>A0ABR1SET9</accession>
<feature type="transmembrane region" description="Helical" evidence="2">
    <location>
        <begin position="146"/>
        <end position="169"/>
    </location>
</feature>
<evidence type="ECO:0000313" key="3">
    <source>
        <dbReference type="EMBL" id="KAK8032821.1"/>
    </source>
</evidence>
<reference evidence="3 4" key="1">
    <citation type="submission" date="2023-01" db="EMBL/GenBank/DDBJ databases">
        <title>Analysis of 21 Apiospora genomes using comparative genomics revels a genus with tremendous synthesis potential of carbohydrate active enzymes and secondary metabolites.</title>
        <authorList>
            <person name="Sorensen T."/>
        </authorList>
    </citation>
    <scope>NUCLEOTIDE SEQUENCE [LARGE SCALE GENOMIC DNA]</scope>
    <source>
        <strain evidence="3 4">CBS 20057</strain>
    </source>
</reference>
<feature type="transmembrane region" description="Helical" evidence="2">
    <location>
        <begin position="122"/>
        <end position="140"/>
    </location>
</feature>
<protein>
    <submittedName>
        <fullName evidence="3">Uncharacterized protein</fullName>
    </submittedName>
</protein>
<keyword evidence="2" id="KW-0472">Membrane</keyword>
<keyword evidence="2" id="KW-0812">Transmembrane</keyword>
<feature type="compositionally biased region" description="Polar residues" evidence="1">
    <location>
        <begin position="294"/>
        <end position="308"/>
    </location>
</feature>
<dbReference type="Proteomes" id="UP001396898">
    <property type="component" value="Unassembled WGS sequence"/>
</dbReference>
<gene>
    <name evidence="3" type="ORF">PG991_002219</name>
</gene>
<evidence type="ECO:0000256" key="1">
    <source>
        <dbReference type="SAM" id="MobiDB-lite"/>
    </source>
</evidence>
<comment type="caution">
    <text evidence="3">The sequence shown here is derived from an EMBL/GenBank/DDBJ whole genome shotgun (WGS) entry which is preliminary data.</text>
</comment>
<feature type="region of interest" description="Disordered" evidence="1">
    <location>
        <begin position="179"/>
        <end position="211"/>
    </location>
</feature>
<organism evidence="3 4">
    <name type="scientific">Apiospora marii</name>
    <dbReference type="NCBI Taxonomy" id="335849"/>
    <lineage>
        <taxon>Eukaryota</taxon>
        <taxon>Fungi</taxon>
        <taxon>Dikarya</taxon>
        <taxon>Ascomycota</taxon>
        <taxon>Pezizomycotina</taxon>
        <taxon>Sordariomycetes</taxon>
        <taxon>Xylariomycetidae</taxon>
        <taxon>Amphisphaeriales</taxon>
        <taxon>Apiosporaceae</taxon>
        <taxon>Apiospora</taxon>
    </lineage>
</organism>
<evidence type="ECO:0000256" key="2">
    <source>
        <dbReference type="SAM" id="Phobius"/>
    </source>
</evidence>
<dbReference type="EMBL" id="JAQQWI010000006">
    <property type="protein sequence ID" value="KAK8032821.1"/>
    <property type="molecule type" value="Genomic_DNA"/>
</dbReference>
<keyword evidence="4" id="KW-1185">Reference proteome</keyword>
<feature type="region of interest" description="Disordered" evidence="1">
    <location>
        <begin position="288"/>
        <end position="308"/>
    </location>
</feature>
<keyword evidence="2" id="KW-1133">Transmembrane helix</keyword>
<sequence>MAGHGGFQPYDPGRCEHYAQFASHLDRTHFEGLYWLMFALVIFFLFFSSWIYQWTMWYKEKPDFDENVFRQKLKRALVLVIFIFLVSAATVVIETFCLLALQFCDGEDLMSLYWSTWTMMQVGSQIAIGGIVLALWHTIWNVKHPIWALAMGTPVLVVAGLGHVVSLCLHRMYKKAKAKHKARSTRGTSIKDPEKPNVEENGGGTTLNGDVEADADADADAVNKRISYRNSQRPSFISTIGSDERFFFEIDVGPGNSEVIRQWPSFVSMSEGRALIQAVLMRPGSDPFLDQGRRWSSPQSPTSPRGLV</sequence>
<proteinExistence type="predicted"/>